<evidence type="ECO:0000313" key="8">
    <source>
        <dbReference type="EMBL" id="KMT03635.1"/>
    </source>
</evidence>
<dbReference type="Pfam" id="PF00642">
    <property type="entry name" value="zf-CCCH"/>
    <property type="match status" value="1"/>
</dbReference>
<dbReference type="OMA" id="FHKSETC"/>
<dbReference type="PANTHER" id="PTHR12547:SF18">
    <property type="entry name" value="PROTEIN TIS11"/>
    <property type="match status" value="1"/>
</dbReference>
<keyword evidence="9" id="KW-1185">Reference proteome</keyword>
<dbReference type="eggNOG" id="KOG1677">
    <property type="taxonomic scope" value="Eukaryota"/>
</dbReference>
<organism evidence="8 9">
    <name type="scientific">Beta vulgaris subsp. vulgaris</name>
    <name type="common">Beet</name>
    <dbReference type="NCBI Taxonomy" id="3555"/>
    <lineage>
        <taxon>Eukaryota</taxon>
        <taxon>Viridiplantae</taxon>
        <taxon>Streptophyta</taxon>
        <taxon>Embryophyta</taxon>
        <taxon>Tracheophyta</taxon>
        <taxon>Spermatophyta</taxon>
        <taxon>Magnoliopsida</taxon>
        <taxon>eudicotyledons</taxon>
        <taxon>Gunneridae</taxon>
        <taxon>Pentapetalae</taxon>
        <taxon>Caryophyllales</taxon>
        <taxon>Chenopodiaceae</taxon>
        <taxon>Betoideae</taxon>
        <taxon>Beta</taxon>
    </lineage>
</organism>
<evidence type="ECO:0000256" key="6">
    <source>
        <dbReference type="SAM" id="MobiDB-lite"/>
    </source>
</evidence>
<feature type="compositionally biased region" description="Low complexity" evidence="6">
    <location>
        <begin position="172"/>
        <end position="181"/>
    </location>
</feature>
<dbReference type="InterPro" id="IPR000571">
    <property type="entry name" value="Znf_CCCH"/>
</dbReference>
<feature type="zinc finger region" description="C3H1-type" evidence="5">
    <location>
        <begin position="118"/>
        <end position="146"/>
    </location>
</feature>
<feature type="compositionally biased region" description="Polar residues" evidence="6">
    <location>
        <begin position="205"/>
        <end position="223"/>
    </location>
</feature>
<feature type="domain" description="C3H1-type" evidence="7">
    <location>
        <begin position="118"/>
        <end position="146"/>
    </location>
</feature>
<dbReference type="SMART" id="SM00356">
    <property type="entry name" value="ZnF_C3H1"/>
    <property type="match status" value="1"/>
</dbReference>
<dbReference type="Proteomes" id="UP000035740">
    <property type="component" value="Chromosome 8"/>
</dbReference>
<feature type="region of interest" description="Disordered" evidence="6">
    <location>
        <begin position="41"/>
        <end position="72"/>
    </location>
</feature>
<dbReference type="InterPro" id="IPR036855">
    <property type="entry name" value="Znf_CCCH_sf"/>
</dbReference>
<dbReference type="PANTHER" id="PTHR12547">
    <property type="entry name" value="CCCH ZINC FINGER/TIS11-RELATED"/>
    <property type="match status" value="1"/>
</dbReference>
<keyword evidence="2" id="KW-0677">Repeat</keyword>
<keyword evidence="1 5" id="KW-0479">Metal-binding</keyword>
<dbReference type="Gramene" id="KMT03635">
    <property type="protein sequence ID" value="KMT03635"/>
    <property type="gene ID" value="BVRB_8g190480"/>
</dbReference>
<feature type="region of interest" description="Disordered" evidence="6">
    <location>
        <begin position="172"/>
        <end position="230"/>
    </location>
</feature>
<sequence>MKGYYSSSASSSIGSPNLNFRNDCVSPINSPNESILMRYLRSGSPSDHDYSPSRNTSRSVVSRSSISSRSPLSGLENLEEDVLVMDGILVDSNKISKSAGKFRSPVNSDSSPNSGVNLYKTELCMSWEDTGTCRYGYKCQFAHGQEEMRPLQNRFRTDYVVQFMDPYYSPLSSPFSSSSKKISPETTAPAPTKEARKSKSKKASLTQPNDTRSVTPNLTSTDWSPMDDGIVVELPSSTGKAPSRQAVDEHIHSVICGPSQKKRLPVFVDICPE</sequence>
<dbReference type="SUPFAM" id="SSF90229">
    <property type="entry name" value="CCCH zinc finger"/>
    <property type="match status" value="1"/>
</dbReference>
<dbReference type="KEGG" id="bvg:104901616"/>
<evidence type="ECO:0000256" key="1">
    <source>
        <dbReference type="ARBA" id="ARBA00022723"/>
    </source>
</evidence>
<keyword evidence="4 5" id="KW-0862">Zinc</keyword>
<evidence type="ECO:0000256" key="3">
    <source>
        <dbReference type="ARBA" id="ARBA00022771"/>
    </source>
</evidence>
<dbReference type="InterPro" id="IPR045877">
    <property type="entry name" value="ZFP36-like"/>
</dbReference>
<evidence type="ECO:0000256" key="5">
    <source>
        <dbReference type="PROSITE-ProRule" id="PRU00723"/>
    </source>
</evidence>
<dbReference type="GO" id="GO:0003729">
    <property type="term" value="F:mRNA binding"/>
    <property type="evidence" value="ECO:0007669"/>
    <property type="project" value="InterPro"/>
</dbReference>
<evidence type="ECO:0000259" key="7">
    <source>
        <dbReference type="PROSITE" id="PS50103"/>
    </source>
</evidence>
<protein>
    <recommendedName>
        <fullName evidence="7">C3H1-type domain-containing protein</fullName>
    </recommendedName>
</protein>
<keyword evidence="3 5" id="KW-0863">Zinc-finger</keyword>
<dbReference type="AlphaFoldDB" id="A0A0J8BQ95"/>
<feature type="compositionally biased region" description="Low complexity" evidence="6">
    <location>
        <begin position="52"/>
        <end position="72"/>
    </location>
</feature>
<dbReference type="PROSITE" id="PS50103">
    <property type="entry name" value="ZF_C3H1"/>
    <property type="match status" value="1"/>
</dbReference>
<proteinExistence type="predicted"/>
<dbReference type="FunFam" id="4.10.1000.10:FF:000001">
    <property type="entry name" value="zinc finger CCCH domain-containing protein 15-like"/>
    <property type="match status" value="1"/>
</dbReference>
<evidence type="ECO:0000256" key="4">
    <source>
        <dbReference type="ARBA" id="ARBA00022833"/>
    </source>
</evidence>
<gene>
    <name evidence="8" type="ORF">BVRB_8g190480</name>
</gene>
<dbReference type="Gene3D" id="4.10.1000.10">
    <property type="entry name" value="Zinc finger, CCCH-type"/>
    <property type="match status" value="1"/>
</dbReference>
<reference evidence="8 9" key="1">
    <citation type="journal article" date="2014" name="Nature">
        <title>The genome of the recently domesticated crop plant sugar beet (Beta vulgaris).</title>
        <authorList>
            <person name="Dohm J.C."/>
            <person name="Minoche A.E."/>
            <person name="Holtgrawe D."/>
            <person name="Capella-Gutierrez S."/>
            <person name="Zakrzewski F."/>
            <person name="Tafer H."/>
            <person name="Rupp O."/>
            <person name="Sorensen T.R."/>
            <person name="Stracke R."/>
            <person name="Reinhardt R."/>
            <person name="Goesmann A."/>
            <person name="Kraft T."/>
            <person name="Schulz B."/>
            <person name="Stadler P.F."/>
            <person name="Schmidt T."/>
            <person name="Gabaldon T."/>
            <person name="Lehrach H."/>
            <person name="Weisshaar B."/>
            <person name="Himmelbauer H."/>
        </authorList>
    </citation>
    <scope>NUCLEOTIDE SEQUENCE [LARGE SCALE GENOMIC DNA]</scope>
    <source>
        <tissue evidence="8">Taproot</tissue>
    </source>
</reference>
<name>A0A0J8BQ95_BETVV</name>
<dbReference type="GO" id="GO:0008270">
    <property type="term" value="F:zinc ion binding"/>
    <property type="evidence" value="ECO:0007669"/>
    <property type="project" value="UniProtKB-KW"/>
</dbReference>
<evidence type="ECO:0000256" key="2">
    <source>
        <dbReference type="ARBA" id="ARBA00022737"/>
    </source>
</evidence>
<dbReference type="OrthoDB" id="410307at2759"/>
<accession>A0A0J8BQ95</accession>
<dbReference type="EMBL" id="KQ090169">
    <property type="protein sequence ID" value="KMT03635.1"/>
    <property type="molecule type" value="Genomic_DNA"/>
</dbReference>
<evidence type="ECO:0000313" key="9">
    <source>
        <dbReference type="Proteomes" id="UP000035740"/>
    </source>
</evidence>